<dbReference type="GO" id="GO:0007091">
    <property type="term" value="P:metaphase/anaphase transition of mitotic cell cycle"/>
    <property type="evidence" value="ECO:0007669"/>
    <property type="project" value="TreeGrafter"/>
</dbReference>
<dbReference type="InterPro" id="IPR024990">
    <property type="entry name" value="Apc1"/>
</dbReference>
<feature type="compositionally biased region" description="Pro residues" evidence="4">
    <location>
        <begin position="82"/>
        <end position="91"/>
    </location>
</feature>
<keyword evidence="1" id="KW-0132">Cell division</keyword>
<feature type="compositionally biased region" description="Polar residues" evidence="4">
    <location>
        <begin position="92"/>
        <end position="101"/>
    </location>
</feature>
<dbReference type="GO" id="GO:0005680">
    <property type="term" value="C:anaphase-promoting complex"/>
    <property type="evidence" value="ECO:0007669"/>
    <property type="project" value="InterPro"/>
</dbReference>
<evidence type="ECO:0000256" key="1">
    <source>
        <dbReference type="ARBA" id="ARBA00022618"/>
    </source>
</evidence>
<proteinExistence type="predicted"/>
<dbReference type="GO" id="GO:0031145">
    <property type="term" value="P:anaphase-promoting complex-dependent catabolic process"/>
    <property type="evidence" value="ECO:0007669"/>
    <property type="project" value="TreeGrafter"/>
</dbReference>
<gene>
    <name evidence="5" type="ORF">CYMTET_20928</name>
</gene>
<comment type="caution">
    <text evidence="5">The sequence shown here is derived from an EMBL/GenBank/DDBJ whole genome shotgun (WGS) entry which is preliminary data.</text>
</comment>
<evidence type="ECO:0000256" key="2">
    <source>
        <dbReference type="ARBA" id="ARBA00022776"/>
    </source>
</evidence>
<dbReference type="AlphaFoldDB" id="A0AAE0G367"/>
<dbReference type="GO" id="GO:0070979">
    <property type="term" value="P:protein K11-linked ubiquitination"/>
    <property type="evidence" value="ECO:0007669"/>
    <property type="project" value="TreeGrafter"/>
</dbReference>
<reference evidence="5 6" key="1">
    <citation type="journal article" date="2015" name="Genome Biol. Evol.">
        <title>Comparative Genomics of a Bacterivorous Green Alga Reveals Evolutionary Causalities and Consequences of Phago-Mixotrophic Mode of Nutrition.</title>
        <authorList>
            <person name="Burns J.A."/>
            <person name="Paasch A."/>
            <person name="Narechania A."/>
            <person name="Kim E."/>
        </authorList>
    </citation>
    <scope>NUCLEOTIDE SEQUENCE [LARGE SCALE GENOMIC DNA]</scope>
    <source>
        <strain evidence="5 6">PLY_AMNH</strain>
    </source>
</reference>
<dbReference type="Proteomes" id="UP001190700">
    <property type="component" value="Unassembled WGS sequence"/>
</dbReference>
<evidence type="ECO:0000313" key="6">
    <source>
        <dbReference type="Proteomes" id="UP001190700"/>
    </source>
</evidence>
<dbReference type="GO" id="GO:0051301">
    <property type="term" value="P:cell division"/>
    <property type="evidence" value="ECO:0007669"/>
    <property type="project" value="UniProtKB-KW"/>
</dbReference>
<keyword evidence="6" id="KW-1185">Reference proteome</keyword>
<dbReference type="PANTHER" id="PTHR12827">
    <property type="entry name" value="MEIOTIC CHECKPOINT REGULATOR TSG24 FAMILY MEMBER"/>
    <property type="match status" value="1"/>
</dbReference>
<keyword evidence="2" id="KW-0498">Mitosis</keyword>
<evidence type="ECO:0000256" key="4">
    <source>
        <dbReference type="SAM" id="MobiDB-lite"/>
    </source>
</evidence>
<evidence type="ECO:0000313" key="5">
    <source>
        <dbReference type="EMBL" id="KAK3270684.1"/>
    </source>
</evidence>
<dbReference type="GO" id="GO:0060090">
    <property type="term" value="F:molecular adaptor activity"/>
    <property type="evidence" value="ECO:0007669"/>
    <property type="project" value="TreeGrafter"/>
</dbReference>
<dbReference type="PANTHER" id="PTHR12827:SF3">
    <property type="entry name" value="ANAPHASE-PROMOTING COMPLEX SUBUNIT 1"/>
    <property type="match status" value="1"/>
</dbReference>
<evidence type="ECO:0000256" key="3">
    <source>
        <dbReference type="ARBA" id="ARBA00023306"/>
    </source>
</evidence>
<organism evidence="5 6">
    <name type="scientific">Cymbomonas tetramitiformis</name>
    <dbReference type="NCBI Taxonomy" id="36881"/>
    <lineage>
        <taxon>Eukaryota</taxon>
        <taxon>Viridiplantae</taxon>
        <taxon>Chlorophyta</taxon>
        <taxon>Pyramimonadophyceae</taxon>
        <taxon>Pyramimonadales</taxon>
        <taxon>Pyramimonadaceae</taxon>
        <taxon>Cymbomonas</taxon>
    </lineage>
</organism>
<feature type="non-terminal residue" evidence="5">
    <location>
        <position position="1"/>
    </location>
</feature>
<feature type="region of interest" description="Disordered" evidence="4">
    <location>
        <begin position="81"/>
        <end position="101"/>
    </location>
</feature>
<accession>A0AAE0G367</accession>
<name>A0AAE0G367_9CHLO</name>
<protein>
    <submittedName>
        <fullName evidence="5">Uncharacterized protein</fullName>
    </submittedName>
</protein>
<dbReference type="EMBL" id="LGRX02010252">
    <property type="protein sequence ID" value="KAK3270684.1"/>
    <property type="molecule type" value="Genomic_DNA"/>
</dbReference>
<sequence length="101" mass="10891">LILWDAIRPTKEWVEAQLPELLQGALDGGDEATARARMMRGARGVRAAEDDIDREALAQAHANALAGACMSLGLRYAGLPSWPFPETPPDTPQNTETLASH</sequence>
<keyword evidence="3" id="KW-0131">Cell cycle</keyword>